<keyword evidence="3" id="KW-1185">Reference proteome</keyword>
<evidence type="ECO:0000259" key="1">
    <source>
        <dbReference type="PROSITE" id="PS50097"/>
    </source>
</evidence>
<dbReference type="PANTHER" id="PTHR24413">
    <property type="entry name" value="SPECKLE-TYPE POZ PROTEIN"/>
    <property type="match status" value="1"/>
</dbReference>
<dbReference type="Gene3D" id="2.60.210.10">
    <property type="entry name" value="Apoptosis, Tumor Necrosis Factor Receptor Associated Protein 2, Chain A"/>
    <property type="match status" value="1"/>
</dbReference>
<dbReference type="InterPro" id="IPR011333">
    <property type="entry name" value="SKP1/BTB/POZ_sf"/>
</dbReference>
<dbReference type="InterPro" id="IPR000210">
    <property type="entry name" value="BTB/POZ_dom"/>
</dbReference>
<accession>A0ABD2XMC2</accession>
<sequence>MSSTDRGSCTTRFIKEECDYMWEIENFQVLWKLTDAVMMSPMFTVSGSNQLQFQFKFLKIYDKQHPHGVLKLYLSCVNSNSVICNYRISVIRNGQISKATSNFYTFHNRREDLEIFSYLSKKMNRLITCNNNTVNIRCKLTVFVADTSNLLNCKSVNNDKVPNLKFDWVFLDENLSDVKLRTACGKEIPAHRLVLATASPVFRAMFSHSMPGNRTSSVDMMDVSYETAVEMLRHIYTGSVKKCKISTIIELLAAADTYQFEELKNKCEKILITNLSTDNVLEILEIANNHGAKILKKGIADFRKLRHAIDDLMLEDMILSDPVNGLVVDIEQKSTFFSQVLRYLCTSLHQINVGDHTRLKVSRTT</sequence>
<dbReference type="SUPFAM" id="SSF49599">
    <property type="entry name" value="TRAF domain-like"/>
    <property type="match status" value="1"/>
</dbReference>
<dbReference type="AlphaFoldDB" id="A0ABD2XMC2"/>
<dbReference type="Proteomes" id="UP001627154">
    <property type="component" value="Unassembled WGS sequence"/>
</dbReference>
<proteinExistence type="predicted"/>
<comment type="caution">
    <text evidence="2">The sequence shown here is derived from an EMBL/GenBank/DDBJ whole genome shotgun (WGS) entry which is preliminary data.</text>
</comment>
<dbReference type="SMART" id="SM00225">
    <property type="entry name" value="BTB"/>
    <property type="match status" value="1"/>
</dbReference>
<dbReference type="Gene3D" id="3.30.710.10">
    <property type="entry name" value="Potassium Channel Kv1.1, Chain A"/>
    <property type="match status" value="1"/>
</dbReference>
<name>A0ABD2XMC2_9HYME</name>
<gene>
    <name evidence="2" type="ORF">TKK_001794</name>
</gene>
<protein>
    <recommendedName>
        <fullName evidence="1">BTB domain-containing protein</fullName>
    </recommendedName>
</protein>
<dbReference type="InterPro" id="IPR008974">
    <property type="entry name" value="TRAF-like"/>
</dbReference>
<evidence type="ECO:0000313" key="3">
    <source>
        <dbReference type="Proteomes" id="UP001627154"/>
    </source>
</evidence>
<dbReference type="EMBL" id="JBJJXI010000019">
    <property type="protein sequence ID" value="KAL3406477.1"/>
    <property type="molecule type" value="Genomic_DNA"/>
</dbReference>
<organism evidence="2 3">
    <name type="scientific">Trichogramma kaykai</name>
    <dbReference type="NCBI Taxonomy" id="54128"/>
    <lineage>
        <taxon>Eukaryota</taxon>
        <taxon>Metazoa</taxon>
        <taxon>Ecdysozoa</taxon>
        <taxon>Arthropoda</taxon>
        <taxon>Hexapoda</taxon>
        <taxon>Insecta</taxon>
        <taxon>Pterygota</taxon>
        <taxon>Neoptera</taxon>
        <taxon>Endopterygota</taxon>
        <taxon>Hymenoptera</taxon>
        <taxon>Apocrita</taxon>
        <taxon>Proctotrupomorpha</taxon>
        <taxon>Chalcidoidea</taxon>
        <taxon>Trichogrammatidae</taxon>
        <taxon>Trichogramma</taxon>
    </lineage>
</organism>
<dbReference type="PROSITE" id="PS50097">
    <property type="entry name" value="BTB"/>
    <property type="match status" value="1"/>
</dbReference>
<evidence type="ECO:0000313" key="2">
    <source>
        <dbReference type="EMBL" id="KAL3406477.1"/>
    </source>
</evidence>
<dbReference type="Pfam" id="PF00651">
    <property type="entry name" value="BTB"/>
    <property type="match status" value="1"/>
</dbReference>
<reference evidence="2 3" key="1">
    <citation type="journal article" date="2024" name="bioRxiv">
        <title>A reference genome for Trichogramma kaykai: A tiny desert-dwelling parasitoid wasp with competing sex-ratio distorters.</title>
        <authorList>
            <person name="Culotta J."/>
            <person name="Lindsey A.R."/>
        </authorList>
    </citation>
    <scope>NUCLEOTIDE SEQUENCE [LARGE SCALE GENOMIC DNA]</scope>
    <source>
        <strain evidence="2 3">KSX58</strain>
    </source>
</reference>
<feature type="domain" description="BTB" evidence="1">
    <location>
        <begin position="176"/>
        <end position="244"/>
    </location>
</feature>
<dbReference type="SUPFAM" id="SSF54695">
    <property type="entry name" value="POZ domain"/>
    <property type="match status" value="1"/>
</dbReference>